<keyword evidence="3" id="KW-0520">NAD</keyword>
<comment type="similarity">
    <text evidence="1">Belongs to the lycopene cyclase family.</text>
</comment>
<name>A0A2A5JBP6_RHOSG</name>
<evidence type="ECO:0000256" key="3">
    <source>
        <dbReference type="ARBA" id="ARBA00023027"/>
    </source>
</evidence>
<dbReference type="GO" id="GO:0016705">
    <property type="term" value="F:oxidoreductase activity, acting on paired donors, with incorporation or reduction of molecular oxygen"/>
    <property type="evidence" value="ECO:0007669"/>
    <property type="project" value="InterPro"/>
</dbReference>
<dbReference type="EMBL" id="NOVD01000007">
    <property type="protein sequence ID" value="PCK26796.1"/>
    <property type="molecule type" value="Genomic_DNA"/>
</dbReference>
<keyword evidence="2" id="KW-0125">Carotenoid biosynthesis</keyword>
<dbReference type="SUPFAM" id="SSF51905">
    <property type="entry name" value="FAD/NAD(P)-binding domain"/>
    <property type="match status" value="1"/>
</dbReference>
<dbReference type="Proteomes" id="UP000230886">
    <property type="component" value="Unassembled WGS sequence"/>
</dbReference>
<dbReference type="InterPro" id="IPR010108">
    <property type="entry name" value="Lycopene_cyclase_b/e"/>
</dbReference>
<evidence type="ECO:0000256" key="2">
    <source>
        <dbReference type="ARBA" id="ARBA00022746"/>
    </source>
</evidence>
<proteinExistence type="inferred from homology"/>
<evidence type="ECO:0000256" key="1">
    <source>
        <dbReference type="ARBA" id="ARBA00006599"/>
    </source>
</evidence>
<dbReference type="RefSeq" id="WP_020907738.1">
    <property type="nucleotide sequence ID" value="NZ_NOVD01000007.1"/>
</dbReference>
<gene>
    <name evidence="4" type="ORF">CHR55_13410</name>
</gene>
<evidence type="ECO:0000313" key="4">
    <source>
        <dbReference type="EMBL" id="PCK26796.1"/>
    </source>
</evidence>
<dbReference type="GO" id="GO:0016117">
    <property type="term" value="P:carotenoid biosynthetic process"/>
    <property type="evidence" value="ECO:0007669"/>
    <property type="project" value="UniProtKB-KW"/>
</dbReference>
<dbReference type="GO" id="GO:0016860">
    <property type="term" value="F:intramolecular oxidoreductase activity"/>
    <property type="evidence" value="ECO:0007669"/>
    <property type="project" value="UniProtKB-ARBA"/>
</dbReference>
<dbReference type="NCBIfam" id="TIGR01790">
    <property type="entry name" value="carotene-cycl"/>
    <property type="match status" value="1"/>
</dbReference>
<dbReference type="PANTHER" id="PTHR39757:SF5">
    <property type="entry name" value="OS02G0190600 PROTEIN"/>
    <property type="match status" value="1"/>
</dbReference>
<dbReference type="Pfam" id="PF05834">
    <property type="entry name" value="Lycopene_cycl"/>
    <property type="match status" value="1"/>
</dbReference>
<dbReference type="AlphaFoldDB" id="A0A2A5JBP6"/>
<comment type="caution">
    <text evidence="4">The sequence shown here is derived from an EMBL/GenBank/DDBJ whole genome shotgun (WGS) entry which is preliminary data.</text>
</comment>
<dbReference type="InterPro" id="IPR036188">
    <property type="entry name" value="FAD/NAD-bd_sf"/>
</dbReference>
<reference evidence="4 5" key="1">
    <citation type="submission" date="2017-07" db="EMBL/GenBank/DDBJ databases">
        <title>Draft sequence of Rhodococcus enclensis 23b-28.</title>
        <authorList>
            <person name="Besaury L."/>
            <person name="Sancelme M."/>
            <person name="Amato P."/>
            <person name="Lallement A."/>
            <person name="Delort A.-M."/>
        </authorList>
    </citation>
    <scope>NUCLEOTIDE SEQUENCE [LARGE SCALE GENOMIC DNA]</scope>
    <source>
        <strain evidence="4 5">23b-28</strain>
    </source>
</reference>
<sequence length="376" mass="40830">MSTLDSSADVVIVGGGPAGRALATRCIARQLTVVVVDPHPHRVWTPTYSAWADELPSWLPDEVIASRIERPSVWISGQKTLDRIYCVLNTSLLQSFLSDTSIKVRGLRAQTLSTTTVVCVDGSQLTGSVVVDARGTDLAVTTAQQTAFGMIVDRALADPILGGSEAWFMDWRTDNGTSDADTPSFLYAVPLDDERVLLEETCLVGRPALGLRELETRLRTRLHNRGCEVPDDAPIERVRFAVEGPKDSSPDAVLRFGGRGGLMHPGTGYSVASSLAEADTVAKAIADGEDPNAALWPRSAKAVSALRRVGLNALLTLDSGEVTTFFDKFFDLPVEAQRSYLSDRRDAAATAKVMATLFRSSPWHVRKTLMRAPFFR</sequence>
<dbReference type="Gene3D" id="3.50.50.60">
    <property type="entry name" value="FAD/NAD(P)-binding domain"/>
    <property type="match status" value="1"/>
</dbReference>
<dbReference type="PANTHER" id="PTHR39757">
    <property type="match status" value="1"/>
</dbReference>
<protein>
    <submittedName>
        <fullName evidence="4">Lycopene cyclase family protein</fullName>
    </submittedName>
</protein>
<accession>A0A2A5JBP6</accession>
<evidence type="ECO:0000313" key="5">
    <source>
        <dbReference type="Proteomes" id="UP000230886"/>
    </source>
</evidence>
<organism evidence="4 5">
    <name type="scientific">Rhodococcus qingshengii</name>
    <dbReference type="NCBI Taxonomy" id="334542"/>
    <lineage>
        <taxon>Bacteria</taxon>
        <taxon>Bacillati</taxon>
        <taxon>Actinomycetota</taxon>
        <taxon>Actinomycetes</taxon>
        <taxon>Mycobacteriales</taxon>
        <taxon>Nocardiaceae</taxon>
        <taxon>Rhodococcus</taxon>
        <taxon>Rhodococcus erythropolis group</taxon>
    </lineage>
</organism>